<dbReference type="Gene3D" id="3.30.1360.40">
    <property type="match status" value="1"/>
</dbReference>
<evidence type="ECO:0000256" key="11">
    <source>
        <dbReference type="SAM" id="MobiDB-lite"/>
    </source>
</evidence>
<dbReference type="InterPro" id="IPR013757">
    <property type="entry name" value="Topo_IIA_A_a_sf"/>
</dbReference>
<dbReference type="OrthoDB" id="9806486at2"/>
<protein>
    <recommendedName>
        <fullName evidence="9">DNA gyrase subunit A</fullName>
        <ecNumber evidence="9">5.6.2.2</ecNumber>
    </recommendedName>
</protein>
<dbReference type="SUPFAM" id="SSF101904">
    <property type="entry name" value="GyrA/ParC C-terminal domain-like"/>
    <property type="match status" value="1"/>
</dbReference>
<dbReference type="InterPro" id="IPR006691">
    <property type="entry name" value="GyrA/parC_rep"/>
</dbReference>
<dbReference type="STRING" id="1231336.L248_1981"/>
<evidence type="ECO:0000256" key="2">
    <source>
        <dbReference type="ARBA" id="ARBA00008263"/>
    </source>
</evidence>
<feature type="domain" description="Topo IIA-type catalytic" evidence="12">
    <location>
        <begin position="35"/>
        <end position="500"/>
    </location>
</feature>
<keyword evidence="3 9" id="KW-0963">Cytoplasm</keyword>
<sequence>MDESQDRRIHTVNLPETMRKSFLDYAMSVIVARALPDVRDGLKPVHRRILYGMNELGVTPDKPYKKSARIVGDVMGKYHPHGDSAIYESMVRMAQDFSYRYPLVDGHGNFGSVDGDGAAAMRYTEARLSKIATEMLRDINKDTIDFQDNYDGTEREPVVLPSRIPNLLINGATGIAVGMTTNIPPHNLGEVISALHILMRNPDATTADLMEALPGPDFPTGGVVMGKSGIRRAYETGRGNIILRAKVEVQTEKSGKERIIVHEIPYMVNKAKLVERIAELARDHRVDGITTLQDESDREGMRITIDIRRDTSATVVLNNLYKLTPLQTNFSFNMVAIVDGAPKVLTLKQILVYYLKHQEDVITRRTRFDLRKAEARAHILAGLRTALDHVDAIVSLLRSAPNGDVAKAQLIDQFDLDDKQAQAILDMRMVRLTGLERDKIDSEFNDLQAAIADYKDILAKPERIHEIIYQELLDIQKRYGDKRRTELLVGEVLSIEDEDLIEQEDVVLTLSHNGYIKRLPASEFKVQNRGGRGIQGMGVHDDDFIEHLISSSTHDVLLFFTNQGKVYRAKGYEIPEYSRMAKGIPIINLLGIDSGEQIQTVINVAENDAAEHYLFFITRDGTVKRTSVREFANIRSNGLKAINLHDGDELNNVLLTDGHQNIIIGTHDGYSVSFSETAVRNMGRAASGVRGVRLRADDYVIGSDILKPNAEVMVISEKGYGKRTPTSEYPIKGRGGKGIKTVNVTKKNGPLAGLTVVDGSEDMLLITNTGVLIRFAVTDVSQTGRAAMGVRVIRLDDDASVASLAKVAPEEDDGDDGSDATAPDGGGDTAPAGPAAAGSDAGDTVSTDTPAAPSADADAPQEGANLSKSQSNALDELLNRATEDQDKAEHDDSDDSHHDNDQE</sequence>
<feature type="compositionally biased region" description="Basic and acidic residues" evidence="11">
    <location>
        <begin position="877"/>
        <end position="903"/>
    </location>
</feature>
<dbReference type="NCBIfam" id="NF004044">
    <property type="entry name" value="PRK05561.1"/>
    <property type="match status" value="1"/>
</dbReference>
<dbReference type="InterPro" id="IPR013758">
    <property type="entry name" value="Topo_IIA_A/C_ab"/>
</dbReference>
<dbReference type="Gene3D" id="3.90.199.10">
    <property type="entry name" value="Topoisomerase II, domain 5"/>
    <property type="match status" value="1"/>
</dbReference>
<comment type="similarity">
    <text evidence="2 9">Belongs to the type II topoisomerase GyrA/ParC subunit family.</text>
</comment>
<name>U4TR25_9LACO</name>
<dbReference type="Gene3D" id="1.10.268.10">
    <property type="entry name" value="Topoisomerase, domain 3"/>
    <property type="match status" value="1"/>
</dbReference>
<comment type="subunit">
    <text evidence="9">Heterotetramer, composed of two GyrA and two GyrB chains. In the heterotetramer, GyrA contains the active site tyrosine that forms a transient covalent intermediate with DNA, while GyrB binds cofactors and catalyzes ATP hydrolysis.</text>
</comment>
<evidence type="ECO:0000256" key="3">
    <source>
        <dbReference type="ARBA" id="ARBA00022490"/>
    </source>
</evidence>
<keyword evidence="5 9" id="KW-0067">ATP-binding</keyword>
<keyword evidence="14" id="KW-1185">Reference proteome</keyword>
<dbReference type="HOGENOM" id="CLU_002977_6_1_9"/>
<comment type="catalytic activity">
    <reaction evidence="1 9 10">
        <text>ATP-dependent breakage, passage and rejoining of double-stranded DNA.</text>
        <dbReference type="EC" id="5.6.2.2"/>
    </reaction>
</comment>
<keyword evidence="4 9" id="KW-0547">Nucleotide-binding</keyword>
<dbReference type="PANTHER" id="PTHR43493:SF5">
    <property type="entry name" value="DNA GYRASE SUBUNIT A, CHLOROPLASTIC_MITOCHONDRIAL"/>
    <property type="match status" value="1"/>
</dbReference>
<evidence type="ECO:0000256" key="8">
    <source>
        <dbReference type="ARBA" id="ARBA00023235"/>
    </source>
</evidence>
<dbReference type="NCBIfam" id="TIGR01063">
    <property type="entry name" value="gyrA"/>
    <property type="match status" value="1"/>
</dbReference>
<dbReference type="GO" id="GO:0003677">
    <property type="term" value="F:DNA binding"/>
    <property type="evidence" value="ECO:0007669"/>
    <property type="project" value="UniProtKB-UniRule"/>
</dbReference>
<dbReference type="GO" id="GO:0034335">
    <property type="term" value="F:DNA negative supercoiling activity"/>
    <property type="evidence" value="ECO:0007669"/>
    <property type="project" value="UniProtKB-ARBA"/>
</dbReference>
<comment type="subcellular location">
    <subcellularLocation>
        <location evidence="9">Cytoplasm</location>
    </subcellularLocation>
</comment>
<evidence type="ECO:0000256" key="10">
    <source>
        <dbReference type="PROSITE-ProRule" id="PRU01384"/>
    </source>
</evidence>
<evidence type="ECO:0000313" key="13">
    <source>
        <dbReference type="EMBL" id="ERL65905.1"/>
    </source>
</evidence>
<dbReference type="EMBL" id="KI271584">
    <property type="protein sequence ID" value="ERL65905.1"/>
    <property type="molecule type" value="Genomic_DNA"/>
</dbReference>
<dbReference type="AlphaFoldDB" id="U4TR25"/>
<dbReference type="EC" id="5.6.2.2" evidence="9"/>
<dbReference type="eggNOG" id="COG0188">
    <property type="taxonomic scope" value="Bacteria"/>
</dbReference>
<dbReference type="Proteomes" id="UP000030647">
    <property type="component" value="Unassembled WGS sequence"/>
</dbReference>
<proteinExistence type="inferred from homology"/>
<comment type="function">
    <text evidence="9">A type II topoisomerase that negatively supercoils closed circular double-stranded (ds) DNA in an ATP-dependent manner to modulate DNA topology and maintain chromosomes in an underwound state. Negative supercoiling favors strand separation, and DNA replication, transcription, recombination and repair, all of which involve strand separation. Also able to catalyze the interconversion of other topological isomers of dsDNA rings, including catenanes and knotted rings. Type II topoisomerases break and join 2 DNA strands simultaneously in an ATP-dependent manner.</text>
</comment>
<dbReference type="GO" id="GO:0005737">
    <property type="term" value="C:cytoplasm"/>
    <property type="evidence" value="ECO:0007669"/>
    <property type="project" value="UniProtKB-SubCell"/>
</dbReference>
<evidence type="ECO:0000256" key="9">
    <source>
        <dbReference type="HAMAP-Rule" id="MF_01897"/>
    </source>
</evidence>
<keyword evidence="8 9" id="KW-0413">Isomerase</keyword>
<dbReference type="FunFam" id="3.30.1360.40:FF:000002">
    <property type="entry name" value="DNA gyrase subunit A"/>
    <property type="match status" value="1"/>
</dbReference>
<feature type="short sequence motif" description="GyrA-box" evidence="9">
    <location>
        <begin position="527"/>
        <end position="533"/>
    </location>
</feature>
<dbReference type="GO" id="GO:0006265">
    <property type="term" value="P:DNA topological change"/>
    <property type="evidence" value="ECO:0007669"/>
    <property type="project" value="UniProtKB-UniRule"/>
</dbReference>
<dbReference type="InterPro" id="IPR013760">
    <property type="entry name" value="Topo_IIA-like_dom_sf"/>
</dbReference>
<dbReference type="GO" id="GO:0005524">
    <property type="term" value="F:ATP binding"/>
    <property type="evidence" value="ECO:0007669"/>
    <property type="project" value="UniProtKB-UniRule"/>
</dbReference>
<gene>
    <name evidence="9 13" type="primary">gyrA</name>
    <name evidence="13" type="ORF">L248_1981</name>
</gene>
<dbReference type="Pfam" id="PF03989">
    <property type="entry name" value="DNA_gyraseA_C"/>
    <property type="match status" value="6"/>
</dbReference>
<keyword evidence="7 9" id="KW-0238">DNA-binding</keyword>
<dbReference type="InterPro" id="IPR002205">
    <property type="entry name" value="Topo_IIA_dom_A"/>
</dbReference>
<dbReference type="FunFam" id="2.120.10.90:FF:000004">
    <property type="entry name" value="DNA gyrase subunit A"/>
    <property type="match status" value="1"/>
</dbReference>
<evidence type="ECO:0000256" key="5">
    <source>
        <dbReference type="ARBA" id="ARBA00022840"/>
    </source>
</evidence>
<dbReference type="GO" id="GO:0006261">
    <property type="term" value="P:DNA-templated DNA replication"/>
    <property type="evidence" value="ECO:0007669"/>
    <property type="project" value="UniProtKB-UniRule"/>
</dbReference>
<dbReference type="PROSITE" id="PS52040">
    <property type="entry name" value="TOPO_IIA"/>
    <property type="match status" value="1"/>
</dbReference>
<dbReference type="InterPro" id="IPR050220">
    <property type="entry name" value="Type_II_DNA_Topoisomerases"/>
</dbReference>
<dbReference type="Gene3D" id="2.120.10.90">
    <property type="entry name" value="DNA gyrase/topoisomerase IV, subunit A, C-terminal"/>
    <property type="match status" value="1"/>
</dbReference>
<dbReference type="SUPFAM" id="SSF56719">
    <property type="entry name" value="Type II DNA topoisomerase"/>
    <property type="match status" value="1"/>
</dbReference>
<dbReference type="InterPro" id="IPR035516">
    <property type="entry name" value="Gyrase/topoIV_suA_C"/>
</dbReference>
<reference evidence="14" key="1">
    <citation type="journal article" date="2013" name="Genome Announc.">
        <title>Whole-Genome Sequencing of Lactobacillus shenzhenensis Strain LY-73T.</title>
        <authorList>
            <person name="Lin Z."/>
            <person name="Liu Z."/>
            <person name="Yang R."/>
            <person name="Zou Y."/>
            <person name="Wan D."/>
            <person name="Chen J."/>
            <person name="Guo M."/>
            <person name="Zhao J."/>
            <person name="Fang C."/>
            <person name="Yang R."/>
            <person name="Liu F."/>
        </authorList>
    </citation>
    <scope>NUCLEOTIDE SEQUENCE [LARGE SCALE GENOMIC DNA]</scope>
    <source>
        <strain evidence="14">LY-73</strain>
    </source>
</reference>
<dbReference type="NCBIfam" id="NF004043">
    <property type="entry name" value="PRK05560.1"/>
    <property type="match status" value="1"/>
</dbReference>
<dbReference type="Pfam" id="PF00521">
    <property type="entry name" value="DNA_topoisoIV"/>
    <property type="match status" value="1"/>
</dbReference>
<evidence type="ECO:0000256" key="7">
    <source>
        <dbReference type="ARBA" id="ARBA00023125"/>
    </source>
</evidence>
<organism evidence="13 14">
    <name type="scientific">Schleiferilactobacillus shenzhenensis LY-73</name>
    <dbReference type="NCBI Taxonomy" id="1231336"/>
    <lineage>
        <taxon>Bacteria</taxon>
        <taxon>Bacillati</taxon>
        <taxon>Bacillota</taxon>
        <taxon>Bacilli</taxon>
        <taxon>Lactobacillales</taxon>
        <taxon>Lactobacillaceae</taxon>
        <taxon>Schleiferilactobacillus</taxon>
    </lineage>
</organism>
<dbReference type="FunFam" id="3.90.199.10:FF:000001">
    <property type="entry name" value="DNA gyrase subunit A"/>
    <property type="match status" value="1"/>
</dbReference>
<comment type="miscellaneous">
    <text evidence="9">Few gyrases are as efficient as E.coli at forming negative supercoils. Not all organisms have 2 type II topoisomerases; in organisms with a single type II topoisomerase this enzyme also has to decatenate newly replicated chromosomes.</text>
</comment>
<keyword evidence="6 9" id="KW-0799">Topoisomerase</keyword>
<accession>U4TR25</accession>
<dbReference type="RefSeq" id="WP_022528848.1">
    <property type="nucleotide sequence ID" value="NZ_KI271584.1"/>
</dbReference>
<evidence type="ECO:0000256" key="6">
    <source>
        <dbReference type="ARBA" id="ARBA00023029"/>
    </source>
</evidence>
<dbReference type="SMART" id="SM00434">
    <property type="entry name" value="TOP4c"/>
    <property type="match status" value="1"/>
</dbReference>
<dbReference type="HAMAP" id="MF_01897">
    <property type="entry name" value="GyrA"/>
    <property type="match status" value="1"/>
</dbReference>
<dbReference type="PANTHER" id="PTHR43493">
    <property type="entry name" value="DNA GYRASE/TOPOISOMERASE SUBUNIT A"/>
    <property type="match status" value="1"/>
</dbReference>
<dbReference type="InterPro" id="IPR005743">
    <property type="entry name" value="GyrA"/>
</dbReference>
<evidence type="ECO:0000256" key="4">
    <source>
        <dbReference type="ARBA" id="ARBA00022741"/>
    </source>
</evidence>
<evidence type="ECO:0000256" key="1">
    <source>
        <dbReference type="ARBA" id="ARBA00000185"/>
    </source>
</evidence>
<feature type="compositionally biased region" description="Polar residues" evidence="11">
    <location>
        <begin position="864"/>
        <end position="873"/>
    </location>
</feature>
<dbReference type="GO" id="GO:0005694">
    <property type="term" value="C:chromosome"/>
    <property type="evidence" value="ECO:0007669"/>
    <property type="project" value="InterPro"/>
</dbReference>
<feature type="compositionally biased region" description="Low complexity" evidence="11">
    <location>
        <begin position="819"/>
        <end position="860"/>
    </location>
</feature>
<evidence type="ECO:0000313" key="14">
    <source>
        <dbReference type="Proteomes" id="UP000030647"/>
    </source>
</evidence>
<dbReference type="CDD" id="cd00187">
    <property type="entry name" value="TOP4c"/>
    <property type="match status" value="1"/>
</dbReference>
<feature type="active site" description="O-(5'-phospho-DNA)-tyrosine intermediate" evidence="9 10">
    <location>
        <position position="123"/>
    </location>
</feature>
<dbReference type="FunFam" id="1.10.268.10:FF:000001">
    <property type="entry name" value="DNA gyrase subunit A"/>
    <property type="match status" value="1"/>
</dbReference>
<feature type="region of interest" description="Disordered" evidence="11">
    <location>
        <begin position="806"/>
        <end position="903"/>
    </location>
</feature>
<evidence type="ECO:0000259" key="12">
    <source>
        <dbReference type="PROSITE" id="PS52040"/>
    </source>
</evidence>
<dbReference type="GO" id="GO:0009330">
    <property type="term" value="C:DNA topoisomerase type II (double strand cut, ATP-hydrolyzing) complex"/>
    <property type="evidence" value="ECO:0007669"/>
    <property type="project" value="TreeGrafter"/>
</dbReference>